<feature type="region of interest" description="Disordered" evidence="2">
    <location>
        <begin position="237"/>
        <end position="259"/>
    </location>
</feature>
<dbReference type="InterPro" id="IPR036915">
    <property type="entry name" value="Cyclin-like_sf"/>
</dbReference>
<dbReference type="SMART" id="SM00385">
    <property type="entry name" value="CYCLIN"/>
    <property type="match status" value="1"/>
</dbReference>
<evidence type="ECO:0000256" key="1">
    <source>
        <dbReference type="RuleBase" id="RU000383"/>
    </source>
</evidence>
<dbReference type="SUPFAM" id="SSF47954">
    <property type="entry name" value="Cyclin-like"/>
    <property type="match status" value="1"/>
</dbReference>
<evidence type="ECO:0000256" key="2">
    <source>
        <dbReference type="SAM" id="MobiDB-lite"/>
    </source>
</evidence>
<dbReference type="GO" id="GO:0000307">
    <property type="term" value="C:cyclin-dependent protein kinase holoenzyme complex"/>
    <property type="evidence" value="ECO:0007669"/>
    <property type="project" value="TreeGrafter"/>
</dbReference>
<dbReference type="Gene3D" id="1.10.472.10">
    <property type="entry name" value="Cyclin-like"/>
    <property type="match status" value="1"/>
</dbReference>
<feature type="domain" description="Cyclin-like" evidence="3">
    <location>
        <begin position="42"/>
        <end position="127"/>
    </location>
</feature>
<dbReference type="InterPro" id="IPR013763">
    <property type="entry name" value="Cyclin-like_dom"/>
</dbReference>
<comment type="caution">
    <text evidence="4">The sequence shown here is derived from an EMBL/GenBank/DDBJ whole genome shotgun (WGS) entry which is preliminary data.</text>
</comment>
<dbReference type="GO" id="GO:0019901">
    <property type="term" value="F:protein kinase binding"/>
    <property type="evidence" value="ECO:0007669"/>
    <property type="project" value="InterPro"/>
</dbReference>
<reference evidence="4 5" key="1">
    <citation type="journal article" date="2020" name="ISME J.">
        <title>Uncovering the hidden diversity of litter-decomposition mechanisms in mushroom-forming fungi.</title>
        <authorList>
            <person name="Floudas D."/>
            <person name="Bentzer J."/>
            <person name="Ahren D."/>
            <person name="Johansson T."/>
            <person name="Persson P."/>
            <person name="Tunlid A."/>
        </authorList>
    </citation>
    <scope>NUCLEOTIDE SEQUENCE [LARGE SCALE GENOMIC DNA]</scope>
    <source>
        <strain evidence="4 5">CBS 291.85</strain>
    </source>
</reference>
<evidence type="ECO:0000313" key="5">
    <source>
        <dbReference type="Proteomes" id="UP000559256"/>
    </source>
</evidence>
<organism evidence="4 5">
    <name type="scientific">Tetrapyrgos nigripes</name>
    <dbReference type="NCBI Taxonomy" id="182062"/>
    <lineage>
        <taxon>Eukaryota</taxon>
        <taxon>Fungi</taxon>
        <taxon>Dikarya</taxon>
        <taxon>Basidiomycota</taxon>
        <taxon>Agaricomycotina</taxon>
        <taxon>Agaricomycetes</taxon>
        <taxon>Agaricomycetidae</taxon>
        <taxon>Agaricales</taxon>
        <taxon>Marasmiineae</taxon>
        <taxon>Marasmiaceae</taxon>
        <taxon>Tetrapyrgos</taxon>
    </lineage>
</organism>
<comment type="similarity">
    <text evidence="1">Belongs to the cyclin family.</text>
</comment>
<sequence length="280" mass="31587">MCADPYYGYESMARLCARFVTRLFGCPETPASVTHSQTKLPIFIAYALHRTKLHSSVVFASLVLLQRLKARFPTTRGHSGHRLFLTAFMIASKVICDDTYSNKSWSVVSQGMFTLRELNQMEREMCNYLQWEFNVENHPMTLSLGAKGSLDIKTILEYPLDSESSVGEPKSKWPHRAEILSKAIRTMESAAMLAKAREAVRSLGRHGIHPFLKGFSSVRNHGIASDCHAQDVNIVSDESSQDLPPSETTTSTLPHANPDQRLGKLIFHHKQRQLYHNQLS</sequence>
<dbReference type="PANTHER" id="PTHR15615">
    <property type="match status" value="1"/>
</dbReference>
<keyword evidence="1" id="KW-0195">Cyclin</keyword>
<dbReference type="Proteomes" id="UP000559256">
    <property type="component" value="Unassembled WGS sequence"/>
</dbReference>
<dbReference type="EMBL" id="JAACJM010000043">
    <property type="protein sequence ID" value="KAF5360311.1"/>
    <property type="molecule type" value="Genomic_DNA"/>
</dbReference>
<dbReference type="PANTHER" id="PTHR15615:SF108">
    <property type="entry name" value="PROTEIN CNPPD1"/>
    <property type="match status" value="1"/>
</dbReference>
<dbReference type="CDD" id="cd20557">
    <property type="entry name" value="CYCLIN_ScPCL1-like"/>
    <property type="match status" value="1"/>
</dbReference>
<protein>
    <recommendedName>
        <fullName evidence="3">Cyclin-like domain-containing protein</fullName>
    </recommendedName>
</protein>
<keyword evidence="5" id="KW-1185">Reference proteome</keyword>
<dbReference type="InterPro" id="IPR006671">
    <property type="entry name" value="Cyclin_N"/>
</dbReference>
<feature type="compositionally biased region" description="Low complexity" evidence="2">
    <location>
        <begin position="243"/>
        <end position="254"/>
    </location>
</feature>
<evidence type="ECO:0000259" key="3">
    <source>
        <dbReference type="SMART" id="SM00385"/>
    </source>
</evidence>
<dbReference type="Pfam" id="PF00134">
    <property type="entry name" value="Cyclin_N"/>
    <property type="match status" value="1"/>
</dbReference>
<name>A0A8H5G8L9_9AGAR</name>
<dbReference type="InterPro" id="IPR013922">
    <property type="entry name" value="Cyclin_PHO80-like"/>
</dbReference>
<dbReference type="AlphaFoldDB" id="A0A8H5G8L9"/>
<dbReference type="OrthoDB" id="244495at2759"/>
<proteinExistence type="inferred from homology"/>
<evidence type="ECO:0000313" key="4">
    <source>
        <dbReference type="EMBL" id="KAF5360311.1"/>
    </source>
</evidence>
<dbReference type="GO" id="GO:0005634">
    <property type="term" value="C:nucleus"/>
    <property type="evidence" value="ECO:0007669"/>
    <property type="project" value="TreeGrafter"/>
</dbReference>
<gene>
    <name evidence="4" type="ORF">D9758_009129</name>
</gene>
<dbReference type="GO" id="GO:0016538">
    <property type="term" value="F:cyclin-dependent protein serine/threonine kinase regulator activity"/>
    <property type="evidence" value="ECO:0007669"/>
    <property type="project" value="TreeGrafter"/>
</dbReference>
<accession>A0A8H5G8L9</accession>